<dbReference type="PANTHER" id="PTHR32194">
    <property type="entry name" value="METALLOPROTEASE TLDD"/>
    <property type="match status" value="1"/>
</dbReference>
<keyword evidence="3 8" id="KW-0963">Cytoplasm</keyword>
<organism evidence="9 10">
    <name type="scientific">Thalassobacillus cyri</name>
    <dbReference type="NCBI Taxonomy" id="571932"/>
    <lineage>
        <taxon>Bacteria</taxon>
        <taxon>Bacillati</taxon>
        <taxon>Bacillota</taxon>
        <taxon>Bacilli</taxon>
        <taxon>Bacillales</taxon>
        <taxon>Bacillaceae</taxon>
        <taxon>Thalassobacillus</taxon>
    </lineage>
</organism>
<dbReference type="NCBIfam" id="NF003964">
    <property type="entry name" value="PRK05456.1"/>
    <property type="match status" value="1"/>
</dbReference>
<evidence type="ECO:0000256" key="3">
    <source>
        <dbReference type="ARBA" id="ARBA00022490"/>
    </source>
</evidence>
<accession>A0A1H4G427</accession>
<keyword evidence="8" id="KW-0888">Threonine protease</keyword>
<sequence length="181" mass="19615">MSQQFHATTIFAVHHKGQCAMSGDGQVTLSNQVVMKHTAKKVRRLFKGQVLAGFAGSVADAFTLFEKFESNLEAYDGNLARAAVELAKEWRSDKVLRKLEAMLIVMNKDAMFLVSGTGEVIEPDDGILAIGSGGNYALSAGRALKRYSSDKSAEEIARAALEIAGEICVFTNDQITLEVIE</sequence>
<feature type="binding site" evidence="8">
    <location>
        <position position="165"/>
    </location>
    <ligand>
        <name>Na(+)</name>
        <dbReference type="ChEBI" id="CHEBI:29101"/>
    </ligand>
</feature>
<dbReference type="PROSITE" id="PS51476">
    <property type="entry name" value="PROTEASOME_BETA_2"/>
    <property type="match status" value="1"/>
</dbReference>
<dbReference type="EMBL" id="FNQR01000013">
    <property type="protein sequence ID" value="SEB03462.1"/>
    <property type="molecule type" value="Genomic_DNA"/>
</dbReference>
<keyword evidence="7 8" id="KW-0915">Sodium</keyword>
<dbReference type="GO" id="GO:0046872">
    <property type="term" value="F:metal ion binding"/>
    <property type="evidence" value="ECO:0007669"/>
    <property type="project" value="UniProtKB-KW"/>
</dbReference>
<dbReference type="EC" id="3.4.25.2" evidence="8"/>
<dbReference type="InterPro" id="IPR023333">
    <property type="entry name" value="Proteasome_suB-type"/>
</dbReference>
<dbReference type="NCBIfam" id="TIGR03692">
    <property type="entry name" value="ATP_dep_HslV"/>
    <property type="match status" value="1"/>
</dbReference>
<dbReference type="AlphaFoldDB" id="A0A1H4G427"/>
<dbReference type="InterPro" id="IPR022281">
    <property type="entry name" value="ATP-dep_Prtase_HsIV_su"/>
</dbReference>
<keyword evidence="4 8" id="KW-0645">Protease</keyword>
<dbReference type="Pfam" id="PF00227">
    <property type="entry name" value="Proteasome"/>
    <property type="match status" value="1"/>
</dbReference>
<comment type="function">
    <text evidence="8">Protease subunit of a proteasome-like degradation complex believed to be a general protein degrading machinery.</text>
</comment>
<keyword evidence="5 8" id="KW-0479">Metal-binding</keyword>
<dbReference type="GO" id="GO:0009376">
    <property type="term" value="C:HslUV protease complex"/>
    <property type="evidence" value="ECO:0007669"/>
    <property type="project" value="UniProtKB-UniRule"/>
</dbReference>
<name>A0A1H4G427_9BACI</name>
<dbReference type="HAMAP" id="MF_00248">
    <property type="entry name" value="HslV"/>
    <property type="match status" value="1"/>
</dbReference>
<proteinExistence type="inferred from homology"/>
<dbReference type="GO" id="GO:0051603">
    <property type="term" value="P:proteolysis involved in protein catabolic process"/>
    <property type="evidence" value="ECO:0007669"/>
    <property type="project" value="InterPro"/>
</dbReference>
<evidence type="ECO:0000256" key="7">
    <source>
        <dbReference type="ARBA" id="ARBA00023053"/>
    </source>
</evidence>
<dbReference type="RefSeq" id="WP_093045822.1">
    <property type="nucleotide sequence ID" value="NZ_FNQR01000013.1"/>
</dbReference>
<feature type="active site" evidence="8">
    <location>
        <position position="8"/>
    </location>
</feature>
<dbReference type="Proteomes" id="UP000198584">
    <property type="component" value="Unassembled WGS sequence"/>
</dbReference>
<dbReference type="CDD" id="cd01913">
    <property type="entry name" value="protease_HslV"/>
    <property type="match status" value="1"/>
</dbReference>
<comment type="activity regulation">
    <text evidence="8">Allosterically activated by HslU binding.</text>
</comment>
<evidence type="ECO:0000313" key="9">
    <source>
        <dbReference type="EMBL" id="SEB03462.1"/>
    </source>
</evidence>
<protein>
    <recommendedName>
        <fullName evidence="8">ATP-dependent protease subunit HslV</fullName>
        <ecNumber evidence="8">3.4.25.2</ecNumber>
    </recommendedName>
</protein>
<gene>
    <name evidence="8" type="primary">hslV</name>
    <name evidence="9" type="ORF">SAMN05421743_11396</name>
</gene>
<dbReference type="Gene3D" id="3.60.20.10">
    <property type="entry name" value="Glutamine Phosphoribosylpyrophosphate, subunit 1, domain 1"/>
    <property type="match status" value="1"/>
</dbReference>
<evidence type="ECO:0000256" key="6">
    <source>
        <dbReference type="ARBA" id="ARBA00022801"/>
    </source>
</evidence>
<comment type="catalytic activity">
    <reaction evidence="8">
        <text>ATP-dependent cleavage of peptide bonds with broad specificity.</text>
        <dbReference type="EC" id="3.4.25.2"/>
    </reaction>
</comment>
<dbReference type="GO" id="GO:0004298">
    <property type="term" value="F:threonine-type endopeptidase activity"/>
    <property type="evidence" value="ECO:0007669"/>
    <property type="project" value="UniProtKB-KW"/>
</dbReference>
<keyword evidence="10" id="KW-1185">Reference proteome</keyword>
<dbReference type="OrthoDB" id="9804884at2"/>
<comment type="subcellular location">
    <subcellularLocation>
        <location evidence="1 8">Cytoplasm</location>
    </subcellularLocation>
</comment>
<evidence type="ECO:0000256" key="5">
    <source>
        <dbReference type="ARBA" id="ARBA00022723"/>
    </source>
</evidence>
<feature type="binding site" evidence="8">
    <location>
        <position position="171"/>
    </location>
    <ligand>
        <name>Na(+)</name>
        <dbReference type="ChEBI" id="CHEBI:29101"/>
    </ligand>
</feature>
<dbReference type="InterPro" id="IPR029055">
    <property type="entry name" value="Ntn_hydrolases_N"/>
</dbReference>
<dbReference type="PANTHER" id="PTHR32194:SF0">
    <property type="entry name" value="ATP-DEPENDENT PROTEASE SUBUNIT HSLV"/>
    <property type="match status" value="1"/>
</dbReference>
<evidence type="ECO:0000256" key="1">
    <source>
        <dbReference type="ARBA" id="ARBA00004496"/>
    </source>
</evidence>
<evidence type="ECO:0000313" key="10">
    <source>
        <dbReference type="Proteomes" id="UP000198584"/>
    </source>
</evidence>
<dbReference type="STRING" id="571932.SAMN05421743_11396"/>
<evidence type="ECO:0000256" key="2">
    <source>
        <dbReference type="ARBA" id="ARBA00006053"/>
    </source>
</evidence>
<keyword evidence="8" id="KW-0021">Allosteric enzyme</keyword>
<keyword evidence="6 8" id="KW-0378">Hydrolase</keyword>
<comment type="subunit">
    <text evidence="8">A double ring-shaped homohexamer of HslV is capped on each side by a ring-shaped HslU homohexamer. The assembly of the HslU/HslV complex is dependent on binding of ATP.</text>
</comment>
<dbReference type="InterPro" id="IPR001353">
    <property type="entry name" value="Proteasome_sua/b"/>
</dbReference>
<dbReference type="SUPFAM" id="SSF56235">
    <property type="entry name" value="N-terminal nucleophile aminohydrolases (Ntn hydrolases)"/>
    <property type="match status" value="1"/>
</dbReference>
<evidence type="ECO:0000256" key="8">
    <source>
        <dbReference type="HAMAP-Rule" id="MF_00248"/>
    </source>
</evidence>
<comment type="similarity">
    <text evidence="2 8">Belongs to the peptidase T1B family. HslV subfamily.</text>
</comment>
<evidence type="ECO:0000256" key="4">
    <source>
        <dbReference type="ARBA" id="ARBA00022670"/>
    </source>
</evidence>
<feature type="binding site" evidence="8">
    <location>
        <position position="168"/>
    </location>
    <ligand>
        <name>Na(+)</name>
        <dbReference type="ChEBI" id="CHEBI:29101"/>
    </ligand>
</feature>
<dbReference type="PIRSF" id="PIRSF039093">
    <property type="entry name" value="HslV"/>
    <property type="match status" value="1"/>
</dbReference>
<reference evidence="10" key="1">
    <citation type="submission" date="2016-10" db="EMBL/GenBank/DDBJ databases">
        <authorList>
            <person name="Varghese N."/>
            <person name="Submissions S."/>
        </authorList>
    </citation>
    <scope>NUCLEOTIDE SEQUENCE [LARGE SCALE GENOMIC DNA]</scope>
    <source>
        <strain evidence="10">CCM7597</strain>
    </source>
</reference>
<dbReference type="GO" id="GO:0005839">
    <property type="term" value="C:proteasome core complex"/>
    <property type="evidence" value="ECO:0007669"/>
    <property type="project" value="InterPro"/>
</dbReference>